<dbReference type="Proteomes" id="UP000199223">
    <property type="component" value="Unassembled WGS sequence"/>
</dbReference>
<organism evidence="1 2">
    <name type="scientific">Deinococcus reticulitermitis</name>
    <dbReference type="NCBI Taxonomy" id="856736"/>
    <lineage>
        <taxon>Bacteria</taxon>
        <taxon>Thermotogati</taxon>
        <taxon>Deinococcota</taxon>
        <taxon>Deinococci</taxon>
        <taxon>Deinococcales</taxon>
        <taxon>Deinococcaceae</taxon>
        <taxon>Deinococcus</taxon>
    </lineage>
</organism>
<dbReference type="EMBL" id="FNZA01000034">
    <property type="protein sequence ID" value="SEJ91047.1"/>
    <property type="molecule type" value="Genomic_DNA"/>
</dbReference>
<accession>A0A1H7CR61</accession>
<evidence type="ECO:0000313" key="1">
    <source>
        <dbReference type="EMBL" id="SEJ91047.1"/>
    </source>
</evidence>
<sequence>MTEAELEAQFVARSQDLKYIYRPGFWQLNLTGTGAAQQVA</sequence>
<protein>
    <submittedName>
        <fullName evidence="1">Uncharacterized protein</fullName>
    </submittedName>
</protein>
<proteinExistence type="predicted"/>
<evidence type="ECO:0000313" key="2">
    <source>
        <dbReference type="Proteomes" id="UP000199223"/>
    </source>
</evidence>
<keyword evidence="2" id="KW-1185">Reference proteome</keyword>
<reference evidence="2" key="1">
    <citation type="submission" date="2016-10" db="EMBL/GenBank/DDBJ databases">
        <authorList>
            <person name="Varghese N."/>
            <person name="Submissions S."/>
        </authorList>
    </citation>
    <scope>NUCLEOTIDE SEQUENCE [LARGE SCALE GENOMIC DNA]</scope>
    <source>
        <strain evidence="2">CGMCC 1.10218</strain>
    </source>
</reference>
<dbReference type="AlphaFoldDB" id="A0A1H7CR61"/>
<gene>
    <name evidence="1" type="ORF">SAMN04488058_13415</name>
</gene>
<name>A0A1H7CR61_9DEIO</name>
<dbReference type="STRING" id="856736.SAMN04488058_13415"/>